<gene>
    <name evidence="1" type="ORF">SPARVUS_LOCUS13248646</name>
</gene>
<evidence type="ECO:0000313" key="2">
    <source>
        <dbReference type="Proteomes" id="UP001162483"/>
    </source>
</evidence>
<proteinExistence type="predicted"/>
<dbReference type="EMBL" id="CATNWA010017776">
    <property type="protein sequence ID" value="CAI9603028.1"/>
    <property type="molecule type" value="Genomic_DNA"/>
</dbReference>
<keyword evidence="2" id="KW-1185">Reference proteome</keyword>
<protein>
    <submittedName>
        <fullName evidence="1">Uncharacterized protein</fullName>
    </submittedName>
</protein>
<comment type="caution">
    <text evidence="1">The sequence shown here is derived from an EMBL/GenBank/DDBJ whole genome shotgun (WGS) entry which is preliminary data.</text>
</comment>
<accession>A0ABN9G107</accession>
<sequence>MSCQLPWSSVFSLGILRTSSACDQRRVNQHCPHRG</sequence>
<reference evidence="1" key="1">
    <citation type="submission" date="2023-05" db="EMBL/GenBank/DDBJ databases">
        <authorList>
            <person name="Stuckert A."/>
        </authorList>
    </citation>
    <scope>NUCLEOTIDE SEQUENCE</scope>
</reference>
<name>A0ABN9G107_9NEOB</name>
<dbReference type="Proteomes" id="UP001162483">
    <property type="component" value="Unassembled WGS sequence"/>
</dbReference>
<evidence type="ECO:0000313" key="1">
    <source>
        <dbReference type="EMBL" id="CAI9603028.1"/>
    </source>
</evidence>
<feature type="non-terminal residue" evidence="1">
    <location>
        <position position="35"/>
    </location>
</feature>
<organism evidence="1 2">
    <name type="scientific">Staurois parvus</name>
    <dbReference type="NCBI Taxonomy" id="386267"/>
    <lineage>
        <taxon>Eukaryota</taxon>
        <taxon>Metazoa</taxon>
        <taxon>Chordata</taxon>
        <taxon>Craniata</taxon>
        <taxon>Vertebrata</taxon>
        <taxon>Euteleostomi</taxon>
        <taxon>Amphibia</taxon>
        <taxon>Batrachia</taxon>
        <taxon>Anura</taxon>
        <taxon>Neobatrachia</taxon>
        <taxon>Ranoidea</taxon>
        <taxon>Ranidae</taxon>
        <taxon>Staurois</taxon>
    </lineage>
</organism>